<dbReference type="EMBL" id="LT608155">
    <property type="protein sequence ID" value="SCL97726.1"/>
    <property type="molecule type" value="Genomic_DNA"/>
</dbReference>
<evidence type="ECO:0000256" key="7">
    <source>
        <dbReference type="ARBA" id="ARBA00023136"/>
    </source>
</evidence>
<dbReference type="KEGG" id="pcb:PCHAS_0310600"/>
<dbReference type="RefSeq" id="XP_738114.2">
    <property type="nucleotide sequence ID" value="XM_733021.2"/>
</dbReference>
<evidence type="ECO:0000256" key="8">
    <source>
        <dbReference type="SAM" id="Phobius"/>
    </source>
</evidence>
<keyword evidence="10" id="KW-0808">Transferase</keyword>
<keyword evidence="6 8" id="KW-1133">Transmembrane helix</keyword>
<reference evidence="10" key="2">
    <citation type="submission" date="2014-05" db="EMBL/GenBank/DDBJ databases">
        <authorList>
            <person name="Aslett M.A."/>
            <person name="De Silva N."/>
        </authorList>
    </citation>
    <scope>NUCLEOTIDE SEQUENCE</scope>
    <source>
        <strain evidence="10">AS</strain>
    </source>
</reference>
<evidence type="ECO:0000256" key="1">
    <source>
        <dbReference type="ARBA" id="ARBA00004389"/>
    </source>
</evidence>
<feature type="transmembrane region" description="Helical" evidence="8">
    <location>
        <begin position="128"/>
        <end position="146"/>
    </location>
</feature>
<dbReference type="PANTHER" id="PTHR12154">
    <property type="entry name" value="GLYCOSYL TRANSFERASE-RELATED"/>
    <property type="match status" value="1"/>
</dbReference>
<keyword evidence="11" id="KW-1185">Reference proteome</keyword>
<organism evidence="9 12">
    <name type="scientific">Plasmodium chabaudi chabaudi</name>
    <dbReference type="NCBI Taxonomy" id="31271"/>
    <lineage>
        <taxon>Eukaryota</taxon>
        <taxon>Sar</taxon>
        <taxon>Alveolata</taxon>
        <taxon>Apicomplexa</taxon>
        <taxon>Aconoidasida</taxon>
        <taxon>Haemosporida</taxon>
        <taxon>Plasmodiidae</taxon>
        <taxon>Plasmodium</taxon>
        <taxon>Plasmodium (Vinckeia)</taxon>
    </lineage>
</organism>
<comment type="similarity">
    <text evidence="2">Belongs to the ALG14 family.</text>
</comment>
<dbReference type="InterPro" id="IPR013969">
    <property type="entry name" value="Oligosacch_biosynth_Alg14"/>
</dbReference>
<keyword evidence="7 8" id="KW-0472">Membrane</keyword>
<reference evidence="9 12" key="3">
    <citation type="submission" date="2016-08" db="EMBL/GenBank/DDBJ databases">
        <authorList>
            <consortium name="Pathogen Informatics"/>
        </authorList>
    </citation>
    <scope>NUCLEOTIDE SEQUENCE [LARGE SCALE GENOMIC DNA]</scope>
    <source>
        <strain evidence="10">AS</strain>
        <strain evidence="9 12">CB</strain>
    </source>
</reference>
<evidence type="ECO:0000313" key="10">
    <source>
        <dbReference type="EMBL" id="VTZ67024.1"/>
    </source>
</evidence>
<dbReference type="Gene3D" id="3.40.50.2000">
    <property type="entry name" value="Glycogen Phosphorylase B"/>
    <property type="match status" value="1"/>
</dbReference>
<evidence type="ECO:0000256" key="3">
    <source>
        <dbReference type="ARBA" id="ARBA00017467"/>
    </source>
</evidence>
<dbReference type="VEuPathDB" id="PlasmoDB:PCHAS_0310600"/>
<dbReference type="GO" id="GO:0043541">
    <property type="term" value="C:UDP-N-acetylglucosamine transferase complex"/>
    <property type="evidence" value="ECO:0007669"/>
    <property type="project" value="TreeGrafter"/>
</dbReference>
<dbReference type="GO" id="GO:0004577">
    <property type="term" value="F:N-acetylglucosaminyldiphosphodolichol N-acetylglucosaminyltransferase activity"/>
    <property type="evidence" value="ECO:0007669"/>
    <property type="project" value="TreeGrafter"/>
</dbReference>
<name>A0A077TIW7_PLACU</name>
<comment type="subcellular location">
    <subcellularLocation>
        <location evidence="1">Endoplasmic reticulum membrane</location>
        <topology evidence="1">Single-pass membrane protein</topology>
    </subcellularLocation>
</comment>
<evidence type="ECO:0000313" key="11">
    <source>
        <dbReference type="Proteomes" id="UP000071118"/>
    </source>
</evidence>
<evidence type="ECO:0000256" key="5">
    <source>
        <dbReference type="ARBA" id="ARBA00022824"/>
    </source>
</evidence>
<evidence type="ECO:0000313" key="9">
    <source>
        <dbReference type="EMBL" id="SCL97726.1"/>
    </source>
</evidence>
<feature type="transmembrane region" description="Helical" evidence="8">
    <location>
        <begin position="102"/>
        <end position="121"/>
    </location>
</feature>
<dbReference type="GeneID" id="3491147"/>
<evidence type="ECO:0000256" key="6">
    <source>
        <dbReference type="ARBA" id="ARBA00022989"/>
    </source>
</evidence>
<dbReference type="EMBL" id="LK022880">
    <property type="protein sequence ID" value="VTZ67024.1"/>
    <property type="molecule type" value="Genomic_DNA"/>
</dbReference>
<keyword evidence="4 8" id="KW-0812">Transmembrane</keyword>
<dbReference type="Proteomes" id="UP000195489">
    <property type="component" value="Chromosome 3"/>
</dbReference>
<dbReference type="AlphaFoldDB" id="A0A077TIW7"/>
<dbReference type="OrthoDB" id="5978656at2759"/>
<reference evidence="10 11" key="1">
    <citation type="journal article" date="2014" name="BMC Biol.">
        <title>A comprehensive evaluation of rodent malaria parasite genomes and gene expression.</title>
        <authorList>
            <person name="Otto T.D."/>
            <person name="Bohme U."/>
            <person name="Jackson A.P."/>
            <person name="Hunt M."/>
            <person name="Franke-Fayard B."/>
            <person name="Hoeijmakers W.A."/>
            <person name="Religa A.A."/>
            <person name="Robertson L."/>
            <person name="Sanders M."/>
            <person name="Ogun S.A."/>
            <person name="Cunningham D."/>
            <person name="Erhart A."/>
            <person name="Billker O."/>
            <person name="Khan S.M."/>
            <person name="Stunnenberg H.G."/>
            <person name="Langhorne J."/>
            <person name="Holder A.A."/>
            <person name="Waters A.P."/>
            <person name="Newbold C.I."/>
            <person name="Pain A."/>
            <person name="Berriman M."/>
            <person name="Janse C.J."/>
        </authorList>
    </citation>
    <scope>NUCLEOTIDE SEQUENCE [LARGE SCALE GENOMIC DNA]</scope>
    <source>
        <strain evidence="10 11">AS</strain>
    </source>
</reference>
<proteinExistence type="inferred from homology"/>
<protein>
    <recommendedName>
        <fullName evidence="3">UDP-N-acetylglucosamine transferase subunit ALG14</fullName>
    </recommendedName>
</protein>
<dbReference type="GO" id="GO:0006488">
    <property type="term" value="P:dolichol-linked oligosaccharide biosynthetic process"/>
    <property type="evidence" value="ECO:0007669"/>
    <property type="project" value="InterPro"/>
</dbReference>
<evidence type="ECO:0000256" key="2">
    <source>
        <dbReference type="ARBA" id="ARBA00009731"/>
    </source>
</evidence>
<keyword evidence="5" id="KW-0256">Endoplasmic reticulum</keyword>
<evidence type="ECO:0000256" key="4">
    <source>
        <dbReference type="ARBA" id="ARBA00022692"/>
    </source>
</evidence>
<dbReference type="Pfam" id="PF08660">
    <property type="entry name" value="Alg14"/>
    <property type="match status" value="1"/>
</dbReference>
<evidence type="ECO:0000313" key="12">
    <source>
        <dbReference type="Proteomes" id="UP000195489"/>
    </source>
</evidence>
<sequence length="204" mass="24165">MLVALCCLSIFIYIYFFFQKKIIYNKNSVQNEDIEIGVVLGSGGHTFEMLEILKLIKNDNIIFHFFCANGDNLSKEKAEKEFEKYRTNFVFIPRCRNIGESYITALIKFIFVFIYCIFLTYKLNNMKLLIVNGPGTCVPVVFSLLFKKYFFFKKIKIVYIESVCRIYSLSLTAKILYRFTDMFVVFSKHLQNKYKKAKFYGYLF</sequence>
<dbReference type="Proteomes" id="UP000071118">
    <property type="component" value="Chromosome 3"/>
</dbReference>
<dbReference type="PANTHER" id="PTHR12154:SF4">
    <property type="entry name" value="UDP-N-ACETYLGLUCOSAMINE TRANSFERASE SUBUNIT ALG14 HOMOLOG"/>
    <property type="match status" value="1"/>
</dbReference>
<accession>A0A077TIW7</accession>
<gene>
    <name evidence="10" type="ORF">PCHAS_0310600</name>
    <name evidence="9" type="ORF">PCHCB_000039200</name>
</gene>